<keyword evidence="2" id="KW-1185">Reference proteome</keyword>
<dbReference type="EMBL" id="SNXW01000005">
    <property type="protein sequence ID" value="TDP82814.1"/>
    <property type="molecule type" value="Genomic_DNA"/>
</dbReference>
<proteinExistence type="predicted"/>
<comment type="caution">
    <text evidence="1">The sequence shown here is derived from an EMBL/GenBank/DDBJ whole genome shotgun (WGS) entry which is preliminary data.</text>
</comment>
<dbReference type="AlphaFoldDB" id="A0A4R6RA39"/>
<evidence type="ECO:0000313" key="1">
    <source>
        <dbReference type="EMBL" id="TDP82814.1"/>
    </source>
</evidence>
<protein>
    <submittedName>
        <fullName evidence="1">Uncharacterized protein</fullName>
    </submittedName>
</protein>
<evidence type="ECO:0000313" key="2">
    <source>
        <dbReference type="Proteomes" id="UP000294593"/>
    </source>
</evidence>
<name>A0A4R6RA39_9BURK</name>
<organism evidence="1 2">
    <name type="scientific">Aquabacterium commune</name>
    <dbReference type="NCBI Taxonomy" id="70586"/>
    <lineage>
        <taxon>Bacteria</taxon>
        <taxon>Pseudomonadati</taxon>
        <taxon>Pseudomonadota</taxon>
        <taxon>Betaproteobacteria</taxon>
        <taxon>Burkholderiales</taxon>
        <taxon>Aquabacterium</taxon>
    </lineage>
</organism>
<sequence>MVKISATLRPPERAYMMHWCWLIAKGKADPKKVPSMNGVPIKWDHEVDGKYSKEKSIVAAKEMLIGFGMQKLGTAPALDSKHIRGLAVDMNVTWDGALTIKDANNKSIIINTQPTDGMNKELHAVGATYCVIKYNAGGVDKPHWSDTGN</sequence>
<accession>A0A4R6RA39</accession>
<gene>
    <name evidence="1" type="ORF">EV672_1051</name>
</gene>
<reference evidence="1 2" key="1">
    <citation type="submission" date="2019-03" db="EMBL/GenBank/DDBJ databases">
        <title>Genomic Encyclopedia of Type Strains, Phase IV (KMG-IV): sequencing the most valuable type-strain genomes for metagenomic binning, comparative biology and taxonomic classification.</title>
        <authorList>
            <person name="Goeker M."/>
        </authorList>
    </citation>
    <scope>NUCLEOTIDE SEQUENCE [LARGE SCALE GENOMIC DNA]</scope>
    <source>
        <strain evidence="1 2">DSM 11901</strain>
    </source>
</reference>
<dbReference type="Proteomes" id="UP000294593">
    <property type="component" value="Unassembled WGS sequence"/>
</dbReference>